<dbReference type="NCBIfam" id="TIGR04183">
    <property type="entry name" value="Por_Secre_tail"/>
    <property type="match status" value="1"/>
</dbReference>
<proteinExistence type="predicted"/>
<sequence>MRNLHAIFMAGLLLCTGLGAEGQHIQNNSVKLPNTTPALLPQALNPQLRTTSTTIQVPQTELEYSWSAATAAWTPVYEKTYEYDNRGWPTQQITKDLAEDKPSTLVMHMYDAQGRDTLLTVQEDANGTWVNASRIRTKYDAHGHLTYMGAFRWHNAAWQLVHANRYTYTFGPGNRVEQVVKQLYSGTNWTDMSKEGFTYTGNSALPGTKTEYINTEIGWMPTQRFVNITYVPENQREQSYTKQSWVGAAWQNVSMHTFTYTTNSTTFANITEEEVYRYTGTSTVLERKIMEEYLPSGQFMQHKEEVLINGRWLVDTENSLMGFGVNEPQGGGFTEFTYQTFSYTPQGHLSYINYKKHTYSNFVNILVTSHGEELPATAVTLYPNPTKDMLHISLHATTAKEAAVSIYNLTGQKVAKTAIIHSEGTINLSHLPSGIYVVNVKDNNSSSMTKKIVKQ</sequence>
<comment type="caution">
    <text evidence="3">The sequence shown here is derived from an EMBL/GenBank/DDBJ whole genome shotgun (WGS) entry which is preliminary data.</text>
</comment>
<dbReference type="Pfam" id="PF18962">
    <property type="entry name" value="Por_Secre_tail"/>
    <property type="match status" value="1"/>
</dbReference>
<keyword evidence="4" id="KW-1185">Reference proteome</keyword>
<feature type="chain" id="PRO_5022721246" evidence="1">
    <location>
        <begin position="21"/>
        <end position="455"/>
    </location>
</feature>
<name>A0A5C8KBE4_9BACT</name>
<dbReference type="RefSeq" id="WP_147919725.1">
    <property type="nucleotide sequence ID" value="NZ_VRTY01000001.1"/>
</dbReference>
<accession>A0A5C8KBE4</accession>
<evidence type="ECO:0000259" key="2">
    <source>
        <dbReference type="Pfam" id="PF18962"/>
    </source>
</evidence>
<feature type="signal peptide" evidence="1">
    <location>
        <begin position="1"/>
        <end position="20"/>
    </location>
</feature>
<evidence type="ECO:0000313" key="4">
    <source>
        <dbReference type="Proteomes" id="UP000321926"/>
    </source>
</evidence>
<keyword evidence="1" id="KW-0732">Signal</keyword>
<organism evidence="3 4">
    <name type="scientific">Pontibacter qinzhouensis</name>
    <dbReference type="NCBI Taxonomy" id="2603253"/>
    <lineage>
        <taxon>Bacteria</taxon>
        <taxon>Pseudomonadati</taxon>
        <taxon>Bacteroidota</taxon>
        <taxon>Cytophagia</taxon>
        <taxon>Cytophagales</taxon>
        <taxon>Hymenobacteraceae</taxon>
        <taxon>Pontibacter</taxon>
    </lineage>
</organism>
<gene>
    <name evidence="3" type="ORF">FVR03_00150</name>
</gene>
<evidence type="ECO:0000313" key="3">
    <source>
        <dbReference type="EMBL" id="TXK52821.1"/>
    </source>
</evidence>
<evidence type="ECO:0000256" key="1">
    <source>
        <dbReference type="SAM" id="SignalP"/>
    </source>
</evidence>
<dbReference type="OrthoDB" id="9813435at2"/>
<dbReference type="InterPro" id="IPR026444">
    <property type="entry name" value="Secre_tail"/>
</dbReference>
<protein>
    <submittedName>
        <fullName evidence="3">T9SS type A sorting domain-containing protein</fullName>
    </submittedName>
</protein>
<dbReference type="AlphaFoldDB" id="A0A5C8KBE4"/>
<reference evidence="3 4" key="1">
    <citation type="submission" date="2019-08" db="EMBL/GenBank/DDBJ databases">
        <authorList>
            <person name="Shi S."/>
        </authorList>
    </citation>
    <scope>NUCLEOTIDE SEQUENCE [LARGE SCALE GENOMIC DNA]</scope>
    <source>
        <strain evidence="3 4">GY10130</strain>
    </source>
</reference>
<dbReference type="EMBL" id="VRTY01000001">
    <property type="protein sequence ID" value="TXK52821.1"/>
    <property type="molecule type" value="Genomic_DNA"/>
</dbReference>
<feature type="domain" description="Secretion system C-terminal sorting" evidence="2">
    <location>
        <begin position="381"/>
        <end position="453"/>
    </location>
</feature>
<dbReference type="Proteomes" id="UP000321926">
    <property type="component" value="Unassembled WGS sequence"/>
</dbReference>
<dbReference type="Gene3D" id="2.40.128.720">
    <property type="match status" value="1"/>
</dbReference>